<feature type="region of interest" description="Disordered" evidence="1">
    <location>
        <begin position="1"/>
        <end position="29"/>
    </location>
</feature>
<proteinExistence type="predicted"/>
<protein>
    <submittedName>
        <fullName evidence="2">Uncharacterized protein</fullName>
    </submittedName>
</protein>
<reference evidence="3" key="2">
    <citation type="journal article" date="2008" name="Nucleic Acids Res.">
        <title>The rice annotation project database (RAP-DB): 2008 update.</title>
        <authorList>
            <consortium name="The rice annotation project (RAP)"/>
        </authorList>
    </citation>
    <scope>GENOME REANNOTATION</scope>
    <source>
        <strain evidence="3">cv. Nipponbare</strain>
    </source>
</reference>
<dbReference type="AlphaFoldDB" id="Q94HM0"/>
<name>Q94HM0_ORYSJ</name>
<feature type="compositionally biased region" description="Basic and acidic residues" evidence="1">
    <location>
        <begin position="1"/>
        <end position="23"/>
    </location>
</feature>
<evidence type="ECO:0000256" key="1">
    <source>
        <dbReference type="SAM" id="MobiDB-lite"/>
    </source>
</evidence>
<evidence type="ECO:0000313" key="2">
    <source>
        <dbReference type="EMBL" id="AAK92617.1"/>
    </source>
</evidence>
<dbReference type="Proteomes" id="UP000000763">
    <property type="component" value="Chromosome 10"/>
</dbReference>
<reference evidence="3" key="1">
    <citation type="journal article" date="2005" name="Nature">
        <title>The map-based sequence of the rice genome.</title>
        <authorList>
            <consortium name="International rice genome sequencing project (IRGSP)"/>
            <person name="Matsumoto T."/>
            <person name="Wu J."/>
            <person name="Kanamori H."/>
            <person name="Katayose Y."/>
            <person name="Fujisawa M."/>
            <person name="Namiki N."/>
            <person name="Mizuno H."/>
            <person name="Yamamoto K."/>
            <person name="Antonio B.A."/>
            <person name="Baba T."/>
            <person name="Sakata K."/>
            <person name="Nagamura Y."/>
            <person name="Aoki H."/>
            <person name="Arikawa K."/>
            <person name="Arita K."/>
            <person name="Bito T."/>
            <person name="Chiden Y."/>
            <person name="Fujitsuka N."/>
            <person name="Fukunaka R."/>
            <person name="Hamada M."/>
            <person name="Harada C."/>
            <person name="Hayashi A."/>
            <person name="Hijishita S."/>
            <person name="Honda M."/>
            <person name="Hosokawa S."/>
            <person name="Ichikawa Y."/>
            <person name="Idonuma A."/>
            <person name="Iijima M."/>
            <person name="Ikeda M."/>
            <person name="Ikeno M."/>
            <person name="Ito K."/>
            <person name="Ito S."/>
            <person name="Ito T."/>
            <person name="Ito Y."/>
            <person name="Ito Y."/>
            <person name="Iwabuchi A."/>
            <person name="Kamiya K."/>
            <person name="Karasawa W."/>
            <person name="Kurita K."/>
            <person name="Katagiri S."/>
            <person name="Kikuta A."/>
            <person name="Kobayashi H."/>
            <person name="Kobayashi N."/>
            <person name="Machita K."/>
            <person name="Maehara T."/>
            <person name="Masukawa M."/>
            <person name="Mizubayashi T."/>
            <person name="Mukai Y."/>
            <person name="Nagasaki H."/>
            <person name="Nagata Y."/>
            <person name="Naito S."/>
            <person name="Nakashima M."/>
            <person name="Nakama Y."/>
            <person name="Nakamichi Y."/>
            <person name="Nakamura M."/>
            <person name="Meguro A."/>
            <person name="Negishi M."/>
            <person name="Ohta I."/>
            <person name="Ohta T."/>
            <person name="Okamoto M."/>
            <person name="Ono N."/>
            <person name="Saji S."/>
            <person name="Sakaguchi M."/>
            <person name="Sakai K."/>
            <person name="Shibata M."/>
            <person name="Shimokawa T."/>
            <person name="Song J."/>
            <person name="Takazaki Y."/>
            <person name="Terasawa K."/>
            <person name="Tsugane M."/>
            <person name="Tsuji K."/>
            <person name="Ueda S."/>
            <person name="Waki K."/>
            <person name="Yamagata H."/>
            <person name="Yamamoto M."/>
            <person name="Yamamoto S."/>
            <person name="Yamane H."/>
            <person name="Yoshiki S."/>
            <person name="Yoshihara R."/>
            <person name="Yukawa K."/>
            <person name="Zhong H."/>
            <person name="Yano M."/>
            <person name="Yuan Q."/>
            <person name="Ouyang S."/>
            <person name="Liu J."/>
            <person name="Jones K.M."/>
            <person name="Gansberger K."/>
            <person name="Moffat K."/>
            <person name="Hill J."/>
            <person name="Bera J."/>
            <person name="Fadrosh D."/>
            <person name="Jin S."/>
            <person name="Johri S."/>
            <person name="Kim M."/>
            <person name="Overton L."/>
            <person name="Reardon M."/>
            <person name="Tsitrin T."/>
            <person name="Vuong H."/>
            <person name="Weaver B."/>
            <person name="Ciecko A."/>
            <person name="Tallon L."/>
            <person name="Jackson J."/>
            <person name="Pai G."/>
            <person name="Aken S.V."/>
            <person name="Utterback T."/>
            <person name="Reidmuller S."/>
            <person name="Feldblyum T."/>
            <person name="Hsiao J."/>
            <person name="Zismann V."/>
            <person name="Iobst S."/>
            <person name="de Vazeille A.R."/>
            <person name="Buell C.R."/>
            <person name="Ying K."/>
            <person name="Li Y."/>
            <person name="Lu T."/>
            <person name="Huang Y."/>
            <person name="Zhao Q."/>
            <person name="Feng Q."/>
            <person name="Zhang L."/>
            <person name="Zhu J."/>
            <person name="Weng Q."/>
            <person name="Mu J."/>
            <person name="Lu Y."/>
            <person name="Fan D."/>
            <person name="Liu Y."/>
            <person name="Guan J."/>
            <person name="Zhang Y."/>
            <person name="Yu S."/>
            <person name="Liu X."/>
            <person name="Zhang Y."/>
            <person name="Hong G."/>
            <person name="Han B."/>
            <person name="Choisne N."/>
            <person name="Demange N."/>
            <person name="Orjeda G."/>
            <person name="Samain S."/>
            <person name="Cattolico L."/>
            <person name="Pelletier E."/>
            <person name="Couloux A."/>
            <person name="Segurens B."/>
            <person name="Wincker P."/>
            <person name="D'Hont A."/>
            <person name="Scarpelli C."/>
            <person name="Weissenbach J."/>
            <person name="Salanoubat M."/>
            <person name="Quetier F."/>
            <person name="Yu Y."/>
            <person name="Kim H.R."/>
            <person name="Rambo T."/>
            <person name="Currie J."/>
            <person name="Collura K."/>
            <person name="Luo M."/>
            <person name="Yang T."/>
            <person name="Ammiraju J.S.S."/>
            <person name="Engler F."/>
            <person name="Soderlund C."/>
            <person name="Wing R.A."/>
            <person name="Palmer L.E."/>
            <person name="de la Bastide M."/>
            <person name="Spiegel L."/>
            <person name="Nascimento L."/>
            <person name="Zutavern T."/>
            <person name="O'Shaughnessy A."/>
            <person name="Dike S."/>
            <person name="Dedhia N."/>
            <person name="Preston R."/>
            <person name="Balija V."/>
            <person name="McCombie W.R."/>
            <person name="Chow T."/>
            <person name="Chen H."/>
            <person name="Chung M."/>
            <person name="Chen C."/>
            <person name="Shaw J."/>
            <person name="Wu H."/>
            <person name="Hsiao K."/>
            <person name="Chao Y."/>
            <person name="Chu M."/>
            <person name="Cheng C."/>
            <person name="Hour A."/>
            <person name="Lee P."/>
            <person name="Lin S."/>
            <person name="Lin Y."/>
            <person name="Liou J."/>
            <person name="Liu S."/>
            <person name="Hsing Y."/>
            <person name="Raghuvanshi S."/>
            <person name="Mohanty A."/>
            <person name="Bharti A.K."/>
            <person name="Gaur A."/>
            <person name="Gupta V."/>
            <person name="Kumar D."/>
            <person name="Ravi V."/>
            <person name="Vij S."/>
            <person name="Kapur A."/>
            <person name="Khurana P."/>
            <person name="Khurana P."/>
            <person name="Khurana J.P."/>
            <person name="Tyagi A.K."/>
            <person name="Gaikwad K."/>
            <person name="Singh A."/>
            <person name="Dalal V."/>
            <person name="Srivastava S."/>
            <person name="Dixit A."/>
            <person name="Pal A.K."/>
            <person name="Ghazi I.A."/>
            <person name="Yadav M."/>
            <person name="Pandit A."/>
            <person name="Bhargava A."/>
            <person name="Sureshbabu K."/>
            <person name="Batra K."/>
            <person name="Sharma T.R."/>
            <person name="Mohapatra T."/>
            <person name="Singh N.K."/>
            <person name="Messing J."/>
            <person name="Nelson A.B."/>
            <person name="Fuks G."/>
            <person name="Kavchok S."/>
            <person name="Keizer G."/>
            <person name="Linton E."/>
            <person name="Llaca V."/>
            <person name="Song R."/>
            <person name="Tanyolac B."/>
            <person name="Young S."/>
            <person name="Ho-Il K."/>
            <person name="Hahn J.H."/>
            <person name="Sangsakoo G."/>
            <person name="Vanavichit A."/>
            <person name="de Mattos Luiz.A.T."/>
            <person name="Zimmer P.D."/>
            <person name="Malone G."/>
            <person name="Dellagostin O."/>
            <person name="de Oliveira A.C."/>
            <person name="Bevan M."/>
            <person name="Bancroft I."/>
            <person name="Minx P."/>
            <person name="Cordum H."/>
            <person name="Wilson R."/>
            <person name="Cheng Z."/>
            <person name="Jin W."/>
            <person name="Jiang J."/>
            <person name="Leong S.A."/>
            <person name="Iwama H."/>
            <person name="Gojobori T."/>
            <person name="Itoh T."/>
            <person name="Niimura Y."/>
            <person name="Fujii Y."/>
            <person name="Habara T."/>
            <person name="Sakai H."/>
            <person name="Sato Y."/>
            <person name="Wilson G."/>
            <person name="Kumar K."/>
            <person name="McCouch S."/>
            <person name="Juretic N."/>
            <person name="Hoen D."/>
            <person name="Wright S."/>
            <person name="Bruskiewich R."/>
            <person name="Bureau T."/>
            <person name="Miyao A."/>
            <person name="Hirochika H."/>
            <person name="Nishikawa T."/>
            <person name="Kadowaki K."/>
            <person name="Sugiura M."/>
            <person name="Burr B."/>
            <person name="Sasaki T."/>
        </authorList>
    </citation>
    <scope>NUCLEOTIDE SEQUENCE [LARGE SCALE GENOMIC DNA]</scope>
    <source>
        <strain evidence="3">cv. Nipponbare</strain>
    </source>
</reference>
<accession>Q94HM0</accession>
<sequence length="65" mass="7167">MAGERAVDSREGQMASLRRDTHARAANAAHQRYRVGRFRPVRCGEVSVRVTGGWATSALLPVWTS</sequence>
<dbReference type="EMBL" id="AC078944">
    <property type="protein sequence ID" value="AAK92617.1"/>
    <property type="molecule type" value="Genomic_DNA"/>
</dbReference>
<evidence type="ECO:0000313" key="3">
    <source>
        <dbReference type="Proteomes" id="UP000000763"/>
    </source>
</evidence>
<gene>
    <name evidence="2" type="primary">OSJNBa0089D15.28</name>
</gene>
<organism evidence="2 3">
    <name type="scientific">Oryza sativa subsp. japonica</name>
    <name type="common">Rice</name>
    <dbReference type="NCBI Taxonomy" id="39947"/>
    <lineage>
        <taxon>Eukaryota</taxon>
        <taxon>Viridiplantae</taxon>
        <taxon>Streptophyta</taxon>
        <taxon>Embryophyta</taxon>
        <taxon>Tracheophyta</taxon>
        <taxon>Spermatophyta</taxon>
        <taxon>Magnoliopsida</taxon>
        <taxon>Liliopsida</taxon>
        <taxon>Poales</taxon>
        <taxon>Poaceae</taxon>
        <taxon>BOP clade</taxon>
        <taxon>Oryzoideae</taxon>
        <taxon>Oryzeae</taxon>
        <taxon>Oryzinae</taxon>
        <taxon>Oryza</taxon>
        <taxon>Oryza sativa</taxon>
    </lineage>
</organism>